<accession>A0A6L2NBR9</accession>
<feature type="region of interest" description="Disordered" evidence="1">
    <location>
        <begin position="405"/>
        <end position="428"/>
    </location>
</feature>
<dbReference type="InterPro" id="IPR013103">
    <property type="entry name" value="RVT_2"/>
</dbReference>
<evidence type="ECO:0000256" key="1">
    <source>
        <dbReference type="SAM" id="MobiDB-lite"/>
    </source>
</evidence>
<dbReference type="Pfam" id="PF07727">
    <property type="entry name" value="RVT_2"/>
    <property type="match status" value="1"/>
</dbReference>
<dbReference type="InterPro" id="IPR025724">
    <property type="entry name" value="GAG-pre-integrase_dom"/>
</dbReference>
<keyword evidence="4" id="KW-0808">Transferase</keyword>
<evidence type="ECO:0000259" key="3">
    <source>
        <dbReference type="Pfam" id="PF13976"/>
    </source>
</evidence>
<name>A0A6L2NBR9_TANCI</name>
<organism evidence="4">
    <name type="scientific">Tanacetum cinerariifolium</name>
    <name type="common">Dalmatian daisy</name>
    <name type="synonym">Chrysanthemum cinerariifolium</name>
    <dbReference type="NCBI Taxonomy" id="118510"/>
    <lineage>
        <taxon>Eukaryota</taxon>
        <taxon>Viridiplantae</taxon>
        <taxon>Streptophyta</taxon>
        <taxon>Embryophyta</taxon>
        <taxon>Tracheophyta</taxon>
        <taxon>Spermatophyta</taxon>
        <taxon>Magnoliopsida</taxon>
        <taxon>eudicotyledons</taxon>
        <taxon>Gunneridae</taxon>
        <taxon>Pentapetalae</taxon>
        <taxon>asterids</taxon>
        <taxon>campanulids</taxon>
        <taxon>Asterales</taxon>
        <taxon>Asteraceae</taxon>
        <taxon>Asteroideae</taxon>
        <taxon>Anthemideae</taxon>
        <taxon>Anthemidinae</taxon>
        <taxon>Tanacetum</taxon>
    </lineage>
</organism>
<comment type="caution">
    <text evidence="4">The sequence shown here is derived from an EMBL/GenBank/DDBJ whole genome shotgun (WGS) entry which is preliminary data.</text>
</comment>
<dbReference type="PANTHER" id="PTHR11439:SF495">
    <property type="entry name" value="REVERSE TRANSCRIPTASE, RNA-DEPENDENT DNA POLYMERASE-RELATED"/>
    <property type="match status" value="1"/>
</dbReference>
<keyword evidence="4" id="KW-0695">RNA-directed DNA polymerase</keyword>
<dbReference type="EMBL" id="BKCJ010008721">
    <property type="protein sequence ID" value="GEU83638.1"/>
    <property type="molecule type" value="Genomic_DNA"/>
</dbReference>
<gene>
    <name evidence="4" type="ORF">Tci_055616</name>
</gene>
<sequence>MIRNKARLVAQGHTQEEGINYDEDFAPVARIDAIRLFLAYASFKGFVVYQMDVKSAFLYGKIKEEGCLNRSLKVKNRDGDVLLKTGYVMNGLSNWVKKYLCQEFKHTNGNLNDSSQDEDAEEVDVHMYRSVIGSLMYLTSSRPDIMFLVCACARYQVNLKVSHLHAVKRIFRYLKGQPKFGLWYQKDSPFDLVAYTDSDYAGASLDRKSTTGGCQFLGCRLISWQCKKQTMVANSTIKAKYVAASSCCGEVLWIQNQLFDYGDLQLEDAEGVDCLPNATIFEQLTLIGKTNRNDIELPHTSGPTTNVADEAANKEMAGNFERAATTTTSLDVEKDRGAKKPWGDTVAQPRVLYLETTKTTRAMEIDSLKRRVKKLEIRRRSRTHRLKRLYKIGLSARVEYSKDEGSLRRAGDKLEQERSKKHKMQDDKESKELKKCLEIIPDDANDVTIDAIPLSSKSLTIVDYKIYQEGKKSDFQIFRADGFKWKPTGRTFTIVGNSCPLTRITSTKVAPPKETTSQSVKTQKPMLKVYGKKPKNVKNVGLSNKAKILESMNANHSEPNHTWGSNATDIPSSSSLVMTGTVRFENDHIEMIIGYGDYQLGNVTISRVYYIEGLRLNLFFVGLFCDANLEVAFRKNTCFICNLEGVDLISKSCDTNLYTIFLHDMLRTSMICLLSKVSKTKSWLWHPRLSHLNFSTLNKLAKDGLARGIPRLKFQIDRLCSACALGKINKSSHQPKAEDTKQEKLYLLHMDSYGPMHVASINRKRDDWNHLFQPMFDEYFNPPTIVFSPVLVAAAPRAVDLADSYVSSSIDQDAPSIKKSNLDKDLQGKPVDATLYNGKAYQKALKWVKRIFRYPKGTINMGLCTSGSAQFLGDKLVSWYSKKQKSIAISSTEAEYITLSRSAIALCCNNVQHSRAKHIDVRYHFIKEQVENGIVELYFFRTEYQLTDIVTKPLPRETFNFLIEKIGMRSMSPEMLKSLVEETYE</sequence>
<reference evidence="4" key="1">
    <citation type="journal article" date="2019" name="Sci. Rep.">
        <title>Draft genome of Tanacetum cinerariifolium, the natural source of mosquito coil.</title>
        <authorList>
            <person name="Yamashiro T."/>
            <person name="Shiraishi A."/>
            <person name="Satake H."/>
            <person name="Nakayama K."/>
        </authorList>
    </citation>
    <scope>NUCLEOTIDE SEQUENCE</scope>
</reference>
<dbReference type="PANTHER" id="PTHR11439">
    <property type="entry name" value="GAG-POL-RELATED RETROTRANSPOSON"/>
    <property type="match status" value="1"/>
</dbReference>
<evidence type="ECO:0000313" key="4">
    <source>
        <dbReference type="EMBL" id="GEU83638.1"/>
    </source>
</evidence>
<dbReference type="GO" id="GO:0003964">
    <property type="term" value="F:RNA-directed DNA polymerase activity"/>
    <property type="evidence" value="ECO:0007669"/>
    <property type="project" value="UniProtKB-KW"/>
</dbReference>
<dbReference type="AlphaFoldDB" id="A0A6L2NBR9"/>
<dbReference type="CDD" id="cd09272">
    <property type="entry name" value="RNase_HI_RT_Ty1"/>
    <property type="match status" value="2"/>
</dbReference>
<proteinExistence type="predicted"/>
<feature type="domain" description="Reverse transcriptase Ty1/copia-type" evidence="2">
    <location>
        <begin position="3"/>
        <end position="65"/>
    </location>
</feature>
<protein>
    <submittedName>
        <fullName evidence="4">Putative reverse transcriptase, RNA-dependent DNA polymerase</fullName>
    </submittedName>
</protein>
<keyword evidence="4" id="KW-0548">Nucleotidyltransferase</keyword>
<evidence type="ECO:0000259" key="2">
    <source>
        <dbReference type="Pfam" id="PF07727"/>
    </source>
</evidence>
<feature type="domain" description="GAG-pre-integrase" evidence="3">
    <location>
        <begin position="657"/>
        <end position="727"/>
    </location>
</feature>
<dbReference type="Pfam" id="PF13976">
    <property type="entry name" value="gag_pre-integrs"/>
    <property type="match status" value="1"/>
</dbReference>